<reference evidence="1 2" key="1">
    <citation type="submission" date="2017-10" db="EMBL/GenBank/DDBJ databases">
        <title>The draft genome sequence of Lewinella nigricans NBRC 102662.</title>
        <authorList>
            <person name="Wang K."/>
        </authorList>
    </citation>
    <scope>NUCLEOTIDE SEQUENCE [LARGE SCALE GENOMIC DNA]</scope>
    <source>
        <strain evidence="1 2">NBRC 102662</strain>
    </source>
</reference>
<sequence length="73" mass="8399">MNTTNLKILDVNRKDRHQVAAGRKQLDQIRKSAKLQQSLRQHIAYGVPVNCIGPKFGITTEQCWTILRELEII</sequence>
<proteinExistence type="predicted"/>
<protein>
    <submittedName>
        <fullName evidence="1">Uncharacterized protein</fullName>
    </submittedName>
</protein>
<evidence type="ECO:0000313" key="1">
    <source>
        <dbReference type="EMBL" id="PHN06838.1"/>
    </source>
</evidence>
<dbReference type="AlphaFoldDB" id="A0A2D0NEK2"/>
<dbReference type="Proteomes" id="UP000223913">
    <property type="component" value="Unassembled WGS sequence"/>
</dbReference>
<accession>A0A2D0NEK2</accession>
<name>A0A2D0NEK2_FLAN2</name>
<dbReference type="EMBL" id="PDUD01000017">
    <property type="protein sequence ID" value="PHN06838.1"/>
    <property type="molecule type" value="Genomic_DNA"/>
</dbReference>
<organism evidence="1 2">
    <name type="scientific">Flavilitoribacter nigricans (strain ATCC 23147 / DSM 23189 / NBRC 102662 / NCIMB 1420 / SS-2)</name>
    <name type="common">Lewinella nigricans</name>
    <dbReference type="NCBI Taxonomy" id="1122177"/>
    <lineage>
        <taxon>Bacteria</taxon>
        <taxon>Pseudomonadati</taxon>
        <taxon>Bacteroidota</taxon>
        <taxon>Saprospiria</taxon>
        <taxon>Saprospirales</taxon>
        <taxon>Lewinellaceae</taxon>
        <taxon>Flavilitoribacter</taxon>
    </lineage>
</organism>
<keyword evidence="2" id="KW-1185">Reference proteome</keyword>
<evidence type="ECO:0000313" key="2">
    <source>
        <dbReference type="Proteomes" id="UP000223913"/>
    </source>
</evidence>
<gene>
    <name evidence="1" type="ORF">CRP01_11175</name>
</gene>
<comment type="caution">
    <text evidence="1">The sequence shown here is derived from an EMBL/GenBank/DDBJ whole genome shotgun (WGS) entry which is preliminary data.</text>
</comment>